<dbReference type="Pfam" id="PF04545">
    <property type="entry name" value="Sigma70_r4"/>
    <property type="match status" value="1"/>
</dbReference>
<dbReference type="PROSITE" id="PS00715">
    <property type="entry name" value="SIGMA70_1"/>
    <property type="match status" value="1"/>
</dbReference>
<dbReference type="InterPro" id="IPR000943">
    <property type="entry name" value="RNA_pol_sigma70"/>
</dbReference>
<organism evidence="8 9">
    <name type="scientific">Geodia barretti</name>
    <name type="common">Barrett's horny sponge</name>
    <dbReference type="NCBI Taxonomy" id="519541"/>
    <lineage>
        <taxon>Eukaryota</taxon>
        <taxon>Metazoa</taxon>
        <taxon>Porifera</taxon>
        <taxon>Demospongiae</taxon>
        <taxon>Heteroscleromorpha</taxon>
        <taxon>Tetractinellida</taxon>
        <taxon>Astrophorina</taxon>
        <taxon>Geodiidae</taxon>
        <taxon>Geodia</taxon>
    </lineage>
</organism>
<evidence type="ECO:0000256" key="2">
    <source>
        <dbReference type="ARBA" id="ARBA00023015"/>
    </source>
</evidence>
<keyword evidence="4" id="KW-0238">DNA-binding</keyword>
<dbReference type="PIRSF" id="PIRSF000770">
    <property type="entry name" value="RNA_pol_sigma-SigE/K"/>
    <property type="match status" value="1"/>
</dbReference>
<dbReference type="PANTHER" id="PTHR30603">
    <property type="entry name" value="RNA POLYMERASE SIGMA FACTOR RPO"/>
    <property type="match status" value="1"/>
</dbReference>
<keyword evidence="5" id="KW-0804">Transcription</keyword>
<dbReference type="PRINTS" id="PR00046">
    <property type="entry name" value="SIGMA70FCT"/>
</dbReference>
<evidence type="ECO:0000259" key="6">
    <source>
        <dbReference type="PROSITE" id="PS00715"/>
    </source>
</evidence>
<evidence type="ECO:0000256" key="4">
    <source>
        <dbReference type="ARBA" id="ARBA00023125"/>
    </source>
</evidence>
<evidence type="ECO:0000256" key="1">
    <source>
        <dbReference type="ARBA" id="ARBA00007788"/>
    </source>
</evidence>
<dbReference type="SUPFAM" id="SSF88659">
    <property type="entry name" value="Sigma3 and sigma4 domains of RNA polymerase sigma factors"/>
    <property type="match status" value="2"/>
</dbReference>
<sequence>MEAVAECIGLHFERVRKAGSRACDHLAEANLRLVVSVARKHQGRGMSLLDMVQEGNLGLMRGVEKFDHRRGYKFSTYATWWIRQAVSRGIAGQGRTIRLPVHVVETVSKLRRRELTLMQELGRDATDAELAEAMTVGVEKIEYVRQVAREAVSLETPVGEEGDVQLGDFVEDPNIVPLEDAMMAEMLGEKLREGLDALGERESRILRLRYGLDDGRPRTLEEVGEVFGLTPERIRQIEARAIRRLRNPAHSGILRGFLE</sequence>
<evidence type="ECO:0000313" key="8">
    <source>
        <dbReference type="EMBL" id="CAI8018079.1"/>
    </source>
</evidence>
<dbReference type="CDD" id="cd06171">
    <property type="entry name" value="Sigma70_r4"/>
    <property type="match status" value="1"/>
</dbReference>
<dbReference type="Pfam" id="PF04539">
    <property type="entry name" value="Sigma70_r3"/>
    <property type="match status" value="1"/>
</dbReference>
<feature type="domain" description="RNA polymerase sigma-70" evidence="6">
    <location>
        <begin position="50"/>
        <end position="63"/>
    </location>
</feature>
<dbReference type="SUPFAM" id="SSF88946">
    <property type="entry name" value="Sigma2 domain of RNA polymerase sigma factors"/>
    <property type="match status" value="1"/>
</dbReference>
<dbReference type="Proteomes" id="UP001174909">
    <property type="component" value="Unassembled WGS sequence"/>
</dbReference>
<dbReference type="InterPro" id="IPR007630">
    <property type="entry name" value="RNA_pol_sigma70_r4"/>
</dbReference>
<dbReference type="InterPro" id="IPR014284">
    <property type="entry name" value="RNA_pol_sigma-70_dom"/>
</dbReference>
<dbReference type="Gene3D" id="1.10.601.10">
    <property type="entry name" value="RNA Polymerase Primary Sigma Factor"/>
    <property type="match status" value="1"/>
</dbReference>
<dbReference type="PROSITE" id="PS00716">
    <property type="entry name" value="SIGMA70_2"/>
    <property type="match status" value="1"/>
</dbReference>
<evidence type="ECO:0000256" key="5">
    <source>
        <dbReference type="ARBA" id="ARBA00023163"/>
    </source>
</evidence>
<reference evidence="8" key="1">
    <citation type="submission" date="2023-03" db="EMBL/GenBank/DDBJ databases">
        <authorList>
            <person name="Steffen K."/>
            <person name="Cardenas P."/>
        </authorList>
    </citation>
    <scope>NUCLEOTIDE SEQUENCE</scope>
</reference>
<gene>
    <name evidence="8" type="ORF">GBAR_LOCUS10912</name>
</gene>
<evidence type="ECO:0000313" key="9">
    <source>
        <dbReference type="Proteomes" id="UP001174909"/>
    </source>
</evidence>
<protein>
    <submittedName>
        <fullName evidence="8">RNA polymerase sigma factor SigA</fullName>
    </submittedName>
</protein>
<dbReference type="GO" id="GO:0016987">
    <property type="term" value="F:sigma factor activity"/>
    <property type="evidence" value="ECO:0007669"/>
    <property type="project" value="UniProtKB-KW"/>
</dbReference>
<dbReference type="InterPro" id="IPR013324">
    <property type="entry name" value="RNA_pol_sigma_r3/r4-like"/>
</dbReference>
<comment type="similarity">
    <text evidence="1">Belongs to the sigma-70 factor family.</text>
</comment>
<evidence type="ECO:0000259" key="7">
    <source>
        <dbReference type="PROSITE" id="PS00716"/>
    </source>
</evidence>
<dbReference type="InterPro" id="IPR050239">
    <property type="entry name" value="Sigma-70_RNA_pol_init_factors"/>
</dbReference>
<dbReference type="Pfam" id="PF04542">
    <property type="entry name" value="Sigma70_r2"/>
    <property type="match status" value="1"/>
</dbReference>
<dbReference type="AlphaFoldDB" id="A0AA35RVP4"/>
<dbReference type="FunFam" id="1.10.601.10:FF:000001">
    <property type="entry name" value="RNA polymerase sigma factor SigA"/>
    <property type="match status" value="1"/>
</dbReference>
<keyword evidence="2" id="KW-0805">Transcription regulation</keyword>
<dbReference type="GO" id="GO:0003677">
    <property type="term" value="F:DNA binding"/>
    <property type="evidence" value="ECO:0007669"/>
    <property type="project" value="UniProtKB-KW"/>
</dbReference>
<name>A0AA35RVP4_GEOBA</name>
<evidence type="ECO:0000256" key="3">
    <source>
        <dbReference type="ARBA" id="ARBA00023082"/>
    </source>
</evidence>
<dbReference type="InterPro" id="IPR013325">
    <property type="entry name" value="RNA_pol_sigma_r2"/>
</dbReference>
<feature type="domain" description="RNA polymerase sigma-70" evidence="7">
    <location>
        <begin position="219"/>
        <end position="245"/>
    </location>
</feature>
<dbReference type="InterPro" id="IPR036388">
    <property type="entry name" value="WH-like_DNA-bd_sf"/>
</dbReference>
<dbReference type="NCBIfam" id="TIGR02937">
    <property type="entry name" value="sigma70-ECF"/>
    <property type="match status" value="1"/>
</dbReference>
<comment type="caution">
    <text evidence="8">The sequence shown here is derived from an EMBL/GenBank/DDBJ whole genome shotgun (WGS) entry which is preliminary data.</text>
</comment>
<dbReference type="GO" id="GO:0006352">
    <property type="term" value="P:DNA-templated transcription initiation"/>
    <property type="evidence" value="ECO:0007669"/>
    <property type="project" value="InterPro"/>
</dbReference>
<dbReference type="Gene3D" id="1.10.10.10">
    <property type="entry name" value="Winged helix-like DNA-binding domain superfamily/Winged helix DNA-binding domain"/>
    <property type="match status" value="2"/>
</dbReference>
<dbReference type="EMBL" id="CASHTH010001687">
    <property type="protein sequence ID" value="CAI8018079.1"/>
    <property type="molecule type" value="Genomic_DNA"/>
</dbReference>
<keyword evidence="9" id="KW-1185">Reference proteome</keyword>
<dbReference type="InterPro" id="IPR007624">
    <property type="entry name" value="RNA_pol_sigma70_r3"/>
</dbReference>
<accession>A0AA35RVP4</accession>
<dbReference type="PANTHER" id="PTHR30603:SF60">
    <property type="entry name" value="RNA POLYMERASE SIGMA FACTOR RPOD"/>
    <property type="match status" value="1"/>
</dbReference>
<proteinExistence type="inferred from homology"/>
<keyword evidence="3" id="KW-0731">Sigma factor</keyword>
<dbReference type="InterPro" id="IPR007627">
    <property type="entry name" value="RNA_pol_sigma70_r2"/>
</dbReference>